<dbReference type="AlphaFoldDB" id="A0A655UGZ4"/>
<protein>
    <submittedName>
        <fullName evidence="1">Uncharacterized protein</fullName>
    </submittedName>
</protein>
<evidence type="ECO:0000313" key="2">
    <source>
        <dbReference type="Proteomes" id="UP000046067"/>
    </source>
</evidence>
<gene>
    <name evidence="1" type="ORF">ERS013201_00060</name>
</gene>
<proteinExistence type="predicted"/>
<name>A0A655UGZ4_VIBCL</name>
<accession>A0A655UGZ4</accession>
<organism evidence="1 2">
    <name type="scientific">Vibrio cholerae</name>
    <dbReference type="NCBI Taxonomy" id="666"/>
    <lineage>
        <taxon>Bacteria</taxon>
        <taxon>Pseudomonadati</taxon>
        <taxon>Pseudomonadota</taxon>
        <taxon>Gammaproteobacteria</taxon>
        <taxon>Vibrionales</taxon>
        <taxon>Vibrionaceae</taxon>
        <taxon>Vibrio</taxon>
    </lineage>
</organism>
<dbReference type="EMBL" id="CWQJ01000001">
    <property type="protein sequence ID" value="CSB50881.1"/>
    <property type="molecule type" value="Genomic_DNA"/>
</dbReference>
<evidence type="ECO:0000313" key="1">
    <source>
        <dbReference type="EMBL" id="CSB50881.1"/>
    </source>
</evidence>
<reference evidence="1 2" key="1">
    <citation type="submission" date="2015-07" db="EMBL/GenBank/DDBJ databases">
        <authorList>
            <consortium name="Pathogen Informatics"/>
        </authorList>
    </citation>
    <scope>NUCLEOTIDE SEQUENCE [LARGE SCALE GENOMIC DNA]</scope>
    <source>
        <strain evidence="1 2">A325</strain>
    </source>
</reference>
<sequence length="53" mass="5761">MGVGRALIVCFNFTNCTVNPLMVGTHNPVSPLGYRISLARLGEKNFAILPMLL</sequence>
<dbReference type="Proteomes" id="UP000046067">
    <property type="component" value="Unassembled WGS sequence"/>
</dbReference>